<reference evidence="2 3" key="1">
    <citation type="submission" date="2019-07" db="EMBL/GenBank/DDBJ databases">
        <title>Rhodococcus cavernicolus sp. nov., isolated from a cave.</title>
        <authorList>
            <person name="Lee S.D."/>
        </authorList>
    </citation>
    <scope>NUCLEOTIDE SEQUENCE [LARGE SCALE GENOMIC DNA]</scope>
    <source>
        <strain evidence="2 3">C1-24</strain>
    </source>
</reference>
<evidence type="ECO:0000313" key="2">
    <source>
        <dbReference type="EMBL" id="KAA0024340.1"/>
    </source>
</evidence>
<protein>
    <recommendedName>
        <fullName evidence="4">YkuD domain-containing protein</fullName>
    </recommendedName>
</protein>
<keyword evidence="1" id="KW-0732">Signal</keyword>
<dbReference type="Proteomes" id="UP000322244">
    <property type="component" value="Unassembled WGS sequence"/>
</dbReference>
<evidence type="ECO:0008006" key="4">
    <source>
        <dbReference type="Google" id="ProtNLM"/>
    </source>
</evidence>
<organism evidence="2 3">
    <name type="scientific">Antrihabitans cavernicola</name>
    <dbReference type="NCBI Taxonomy" id="2495913"/>
    <lineage>
        <taxon>Bacteria</taxon>
        <taxon>Bacillati</taxon>
        <taxon>Actinomycetota</taxon>
        <taxon>Actinomycetes</taxon>
        <taxon>Mycobacteriales</taxon>
        <taxon>Nocardiaceae</taxon>
        <taxon>Antrihabitans</taxon>
    </lineage>
</organism>
<keyword evidence="3" id="KW-1185">Reference proteome</keyword>
<evidence type="ECO:0000256" key="1">
    <source>
        <dbReference type="SAM" id="SignalP"/>
    </source>
</evidence>
<evidence type="ECO:0000313" key="3">
    <source>
        <dbReference type="Proteomes" id="UP000322244"/>
    </source>
</evidence>
<dbReference type="OrthoDB" id="186490at2"/>
<dbReference type="EMBL" id="VLNY01000002">
    <property type="protein sequence ID" value="KAA0024340.1"/>
    <property type="molecule type" value="Genomic_DNA"/>
</dbReference>
<accession>A0A5A7SDW4</accession>
<comment type="caution">
    <text evidence="2">The sequence shown here is derived from an EMBL/GenBank/DDBJ whole genome shotgun (WGS) entry which is preliminary data.</text>
</comment>
<gene>
    <name evidence="2" type="ORF">FOY51_04880</name>
</gene>
<proteinExistence type="predicted"/>
<sequence>MVALFALVLAPTAGAQPSTPWFDNRVGAAVQVVSVRGDGGTGATVEAWQRGLDGWDRVIAPIAAFVGSDGIAPQAVDGVPATPAGVFALPSVFGTGPAPGGFLPYRQVGPNDWWDGDVQSPTYNTHQVCAPGTCPFDENESERLAIPEYRYAVVMGVNAARTPGGGGAFFMHVSDGEPTDGCVSMTEGALVGIIRWLLPGAVVAIE</sequence>
<dbReference type="PANTHER" id="PTHR38589:SF1">
    <property type="entry name" value="BLR0621 PROTEIN"/>
    <property type="match status" value="1"/>
</dbReference>
<dbReference type="AlphaFoldDB" id="A0A5A7SDW4"/>
<name>A0A5A7SDW4_9NOCA</name>
<feature type="signal peptide" evidence="1">
    <location>
        <begin position="1"/>
        <end position="15"/>
    </location>
</feature>
<dbReference type="PANTHER" id="PTHR38589">
    <property type="entry name" value="BLR0621 PROTEIN"/>
    <property type="match status" value="1"/>
</dbReference>
<feature type="chain" id="PRO_5022771045" description="YkuD domain-containing protein" evidence="1">
    <location>
        <begin position="16"/>
        <end position="206"/>
    </location>
</feature>